<reference evidence="3 4" key="1">
    <citation type="submission" date="2016-03" db="EMBL/GenBank/DDBJ databases">
        <title>Cyphomyrmex costatus WGS genome.</title>
        <authorList>
            <person name="Nygaard S."/>
            <person name="Hu H."/>
            <person name="Boomsma J."/>
            <person name="Zhang G."/>
        </authorList>
    </citation>
    <scope>NUCLEOTIDE SEQUENCE [LARGE SCALE GENOMIC DNA]</scope>
    <source>
        <strain evidence="3">MS0001</strain>
        <tissue evidence="3">Whole body</tissue>
    </source>
</reference>
<dbReference type="Proteomes" id="UP000078542">
    <property type="component" value="Unassembled WGS sequence"/>
</dbReference>
<keyword evidence="4" id="KW-1185">Reference proteome</keyword>
<proteinExistence type="predicted"/>
<dbReference type="EMBL" id="KQ978317">
    <property type="protein sequence ID" value="KYM95262.1"/>
    <property type="molecule type" value="Genomic_DNA"/>
</dbReference>
<evidence type="ECO:0000256" key="1">
    <source>
        <dbReference type="SAM" id="MobiDB-lite"/>
    </source>
</evidence>
<evidence type="ECO:0000256" key="2">
    <source>
        <dbReference type="SAM" id="Phobius"/>
    </source>
</evidence>
<gene>
    <name evidence="3" type="ORF">ALC62_14173</name>
</gene>
<sequence length="154" mass="17324">MDLESPSKKSYERSRPPAALSSAKEGKEMSGSRRPARSPPPRRADFKRVPRGRRQRRAVPTSARDLSWNWKVITRLSRPGIGLLPAVPDERSSVGAGTKRMTLARIARISVVLVSPLLLLLLLLMLLIVHGSWAQAYPREIKPGERYELMEICF</sequence>
<protein>
    <submittedName>
        <fullName evidence="3">Uncharacterized protein</fullName>
    </submittedName>
</protein>
<keyword evidence="2" id="KW-0472">Membrane</keyword>
<feature type="region of interest" description="Disordered" evidence="1">
    <location>
        <begin position="1"/>
        <end position="61"/>
    </location>
</feature>
<evidence type="ECO:0000313" key="4">
    <source>
        <dbReference type="Proteomes" id="UP000078542"/>
    </source>
</evidence>
<evidence type="ECO:0000313" key="3">
    <source>
        <dbReference type="EMBL" id="KYM95262.1"/>
    </source>
</evidence>
<dbReference type="STRING" id="456900.A0A195C346"/>
<keyword evidence="2" id="KW-1133">Transmembrane helix</keyword>
<name>A0A195C346_9HYME</name>
<dbReference type="AlphaFoldDB" id="A0A195C346"/>
<feature type="transmembrane region" description="Helical" evidence="2">
    <location>
        <begin position="109"/>
        <end position="129"/>
    </location>
</feature>
<accession>A0A195C346</accession>
<organism evidence="3 4">
    <name type="scientific">Cyphomyrmex costatus</name>
    <dbReference type="NCBI Taxonomy" id="456900"/>
    <lineage>
        <taxon>Eukaryota</taxon>
        <taxon>Metazoa</taxon>
        <taxon>Ecdysozoa</taxon>
        <taxon>Arthropoda</taxon>
        <taxon>Hexapoda</taxon>
        <taxon>Insecta</taxon>
        <taxon>Pterygota</taxon>
        <taxon>Neoptera</taxon>
        <taxon>Endopterygota</taxon>
        <taxon>Hymenoptera</taxon>
        <taxon>Apocrita</taxon>
        <taxon>Aculeata</taxon>
        <taxon>Formicoidea</taxon>
        <taxon>Formicidae</taxon>
        <taxon>Myrmicinae</taxon>
        <taxon>Cyphomyrmex</taxon>
    </lineage>
</organism>
<keyword evidence="2" id="KW-0812">Transmembrane</keyword>
<feature type="compositionally biased region" description="Basic and acidic residues" evidence="1">
    <location>
        <begin position="1"/>
        <end position="15"/>
    </location>
</feature>